<keyword evidence="1" id="KW-0418">Kinase</keyword>
<dbReference type="Proteomes" id="UP000259916">
    <property type="component" value="Segment"/>
</dbReference>
<name>A0A384WJ28_9CAUD</name>
<accession>A0A384WJ28</accession>
<sequence>MIKCLILNGPPGIGKDTLAEMLRDHYLMNAFNLAVKDALYRDAAKHVGMALPKFIALASDRHTKDVGQIELGGKSPREVLIHVSEDIIKPQFGADYYGKMAGARAAEVLEYGRIPVFTDCGFPEEAVSVADFIEHSPMGGEVLVVRMYGRGCTFANDSRSYLTVKHPAIEYLDVVMIEGKPEAACRTIVERLRN</sequence>
<dbReference type="InterPro" id="IPR027417">
    <property type="entry name" value="P-loop_NTPase"/>
</dbReference>
<evidence type="ECO:0000313" key="2">
    <source>
        <dbReference type="Proteomes" id="UP000259916"/>
    </source>
</evidence>
<gene>
    <name evidence="1" type="ORF">KF1_001</name>
</gene>
<keyword evidence="1" id="KW-0808">Transferase</keyword>
<dbReference type="GO" id="GO:0016301">
    <property type="term" value="F:kinase activity"/>
    <property type="evidence" value="ECO:0007669"/>
    <property type="project" value="UniProtKB-KW"/>
</dbReference>
<dbReference type="EMBL" id="MF754111">
    <property type="protein sequence ID" value="ATI19023.1"/>
    <property type="molecule type" value="Genomic_DNA"/>
</dbReference>
<dbReference type="SUPFAM" id="SSF52540">
    <property type="entry name" value="P-loop containing nucleoside triphosphate hydrolases"/>
    <property type="match status" value="1"/>
</dbReference>
<evidence type="ECO:0000313" key="1">
    <source>
        <dbReference type="EMBL" id="ATI19023.1"/>
    </source>
</evidence>
<organism evidence="1 2">
    <name type="scientific">Vibrio phage vB_VpaP_KF1</name>
    <dbReference type="NCBI Taxonomy" id="2041472"/>
    <lineage>
        <taxon>Viruses</taxon>
        <taxon>Duplodnaviria</taxon>
        <taxon>Heunggongvirae</taxon>
        <taxon>Uroviricota</taxon>
        <taxon>Caudoviricetes</taxon>
        <taxon>Autographivirales</taxon>
        <taxon>Autoscriptoviridae</taxon>
        <taxon>Maculvirus</taxon>
        <taxon>Maculvirus KF1</taxon>
    </lineage>
</organism>
<proteinExistence type="predicted"/>
<protein>
    <submittedName>
        <fullName evidence="1">Putative deoxynucleoside monophosphate kinase</fullName>
    </submittedName>
</protein>
<keyword evidence="2" id="KW-1185">Reference proteome</keyword>
<reference evidence="1 2" key="1">
    <citation type="submission" date="2017-08" db="EMBL/GenBank/DDBJ databases">
        <title>Complete genome sequence of bacteriophage vB_VpaP_KF1.</title>
        <authorList>
            <person name="Yu J."/>
            <person name="Kwak S.-J."/>
            <person name="Lim J.-A."/>
            <person name="Chang H.-J."/>
        </authorList>
    </citation>
    <scope>NUCLEOTIDE SEQUENCE [LARGE SCALE GENOMIC DNA]</scope>
</reference>